<protein>
    <submittedName>
        <fullName evidence="7">Lysine exporter protein (LYSE/YGGA)</fullName>
    </submittedName>
</protein>
<dbReference type="PANTHER" id="PTHR30086:SF19">
    <property type="entry name" value="THREONINE EFFLUX PROTEIN"/>
    <property type="match status" value="1"/>
</dbReference>
<dbReference type="GO" id="GO:0005886">
    <property type="term" value="C:plasma membrane"/>
    <property type="evidence" value="ECO:0007669"/>
    <property type="project" value="UniProtKB-SubCell"/>
</dbReference>
<keyword evidence="3 6" id="KW-0812">Transmembrane</keyword>
<evidence type="ECO:0000256" key="4">
    <source>
        <dbReference type="ARBA" id="ARBA00022989"/>
    </source>
</evidence>
<feature type="transmembrane region" description="Helical" evidence="6">
    <location>
        <begin position="72"/>
        <end position="92"/>
    </location>
</feature>
<evidence type="ECO:0000313" key="8">
    <source>
        <dbReference type="Proteomes" id="UP000007844"/>
    </source>
</evidence>
<dbReference type="KEGG" id="daf:Desaf_3464"/>
<reference evidence="7 8" key="1">
    <citation type="journal article" date="2011" name="J. Bacteriol.">
        <title>Genome sequence of the mercury-methylating and pleomorphic Desulfovibrio africanus Strain Walvis Bay.</title>
        <authorList>
            <person name="Brown S.D."/>
            <person name="Wall J.D."/>
            <person name="Kucken A.M."/>
            <person name="Gilmour C.C."/>
            <person name="Podar M."/>
            <person name="Brandt C.C."/>
            <person name="Teshima H."/>
            <person name="Detter J.C."/>
            <person name="Han C.S."/>
            <person name="Land M.L."/>
            <person name="Lucas S."/>
            <person name="Han J."/>
            <person name="Pennacchio L."/>
            <person name="Nolan M."/>
            <person name="Pitluck S."/>
            <person name="Woyke T."/>
            <person name="Goodwin L."/>
            <person name="Palumbo A.V."/>
            <person name="Elias D.A."/>
        </authorList>
    </citation>
    <scope>NUCLEOTIDE SEQUENCE [LARGE SCALE GENOMIC DNA]</scope>
    <source>
        <strain evidence="7 8">Walvis Bay</strain>
    </source>
</reference>
<evidence type="ECO:0000256" key="1">
    <source>
        <dbReference type="ARBA" id="ARBA00004651"/>
    </source>
</evidence>
<evidence type="ECO:0000256" key="2">
    <source>
        <dbReference type="ARBA" id="ARBA00022475"/>
    </source>
</evidence>
<evidence type="ECO:0000256" key="3">
    <source>
        <dbReference type="ARBA" id="ARBA00022692"/>
    </source>
</evidence>
<organism evidence="7 8">
    <name type="scientific">Desulfocurvibacter africanus subsp. africanus str. Walvis Bay</name>
    <dbReference type="NCBI Taxonomy" id="690850"/>
    <lineage>
        <taxon>Bacteria</taxon>
        <taxon>Pseudomonadati</taxon>
        <taxon>Thermodesulfobacteriota</taxon>
        <taxon>Desulfovibrionia</taxon>
        <taxon>Desulfovibrionales</taxon>
        <taxon>Desulfovibrionaceae</taxon>
        <taxon>Desulfocurvibacter</taxon>
    </lineage>
</organism>
<dbReference type="HOGENOM" id="CLU_079569_0_0_7"/>
<evidence type="ECO:0000256" key="5">
    <source>
        <dbReference type="ARBA" id="ARBA00023136"/>
    </source>
</evidence>
<name>F3YXH1_DESAF</name>
<evidence type="ECO:0000313" key="7">
    <source>
        <dbReference type="EMBL" id="EGJ51748.1"/>
    </source>
</evidence>
<keyword evidence="5 6" id="KW-0472">Membrane</keyword>
<dbReference type="PANTHER" id="PTHR30086">
    <property type="entry name" value="ARGININE EXPORTER PROTEIN ARGO"/>
    <property type="match status" value="1"/>
</dbReference>
<dbReference type="Pfam" id="PF01810">
    <property type="entry name" value="LysE"/>
    <property type="match status" value="1"/>
</dbReference>
<comment type="subcellular location">
    <subcellularLocation>
        <location evidence="1">Cell membrane</location>
        <topology evidence="1">Multi-pass membrane protein</topology>
    </subcellularLocation>
</comment>
<dbReference type="InterPro" id="IPR001123">
    <property type="entry name" value="LeuE-type"/>
</dbReference>
<gene>
    <name evidence="7" type="ORF">Desaf_3464</name>
</gene>
<dbReference type="Proteomes" id="UP000007844">
    <property type="component" value="Chromosome"/>
</dbReference>
<keyword evidence="2" id="KW-1003">Cell membrane</keyword>
<accession>F3YXH1</accession>
<dbReference type="EMBL" id="CP003221">
    <property type="protein sequence ID" value="EGJ51748.1"/>
    <property type="molecule type" value="Genomic_DNA"/>
</dbReference>
<keyword evidence="4 6" id="KW-1133">Transmembrane helix</keyword>
<dbReference type="STRING" id="690850.Desaf_3464"/>
<keyword evidence="8" id="KW-1185">Reference proteome</keyword>
<evidence type="ECO:0000256" key="6">
    <source>
        <dbReference type="SAM" id="Phobius"/>
    </source>
</evidence>
<sequence precursor="true">MESILALAGILTAVLLAAMSPGPSFLAVARISISESRANGIAAAVGMGLGAVTLAILALLGLTALFKSVPWLYVALKLAGGTYLVYIGISIWRGARQPLCLQPTGAANNRSWWSALRTALCIQLSNPKAAVFYGSIFATLLPKHPSLTVTLMLPLLVLLIEISWYFVVALLLSASGPRCAYLRSKVWIDRLAGGVMGLLGVKLIASTDGLA</sequence>
<dbReference type="AlphaFoldDB" id="F3YXH1"/>
<dbReference type="eggNOG" id="COG1280">
    <property type="taxonomic scope" value="Bacteria"/>
</dbReference>
<dbReference type="GO" id="GO:0015171">
    <property type="term" value="F:amino acid transmembrane transporter activity"/>
    <property type="evidence" value="ECO:0007669"/>
    <property type="project" value="TreeGrafter"/>
</dbReference>
<dbReference type="RefSeq" id="WP_014261362.1">
    <property type="nucleotide sequence ID" value="NC_016629.1"/>
</dbReference>
<proteinExistence type="predicted"/>
<feature type="transmembrane region" description="Helical" evidence="6">
    <location>
        <begin position="151"/>
        <end position="174"/>
    </location>
</feature>
<feature type="transmembrane region" description="Helical" evidence="6">
    <location>
        <begin position="39"/>
        <end position="60"/>
    </location>
</feature>